<evidence type="ECO:0000256" key="5">
    <source>
        <dbReference type="ARBA" id="ARBA00023054"/>
    </source>
</evidence>
<accession>A0A6J6CUT4</accession>
<evidence type="ECO:0000256" key="6">
    <source>
        <dbReference type="ARBA" id="ARBA00023306"/>
    </source>
</evidence>
<keyword evidence="5" id="KW-0175">Coiled coil</keyword>
<dbReference type="PANTHER" id="PTHR35794">
    <property type="entry name" value="CELL DIVISION PROTEIN DIVIVA"/>
    <property type="match status" value="1"/>
</dbReference>
<keyword evidence="4" id="KW-0132">Cell division</keyword>
<sequence length="183" mass="20561">MKSFPHAAKTTSGYDPEAVDAFLIEARAAYEADSPTARVNSRVVRETSFPMKRGGYVIEQVDNALERLEVAMAERERERAIETEGWEAYTKRLLESSTEVLVRLNRQARKRFRRANFLTVGYKVSDVDAFAVRVVGYLEAGAPLTSDDVRNVVFRAQRGGYDERQVDAVLDAVIEAILASGRR</sequence>
<reference evidence="7" key="1">
    <citation type="submission" date="2020-05" db="EMBL/GenBank/DDBJ databases">
        <authorList>
            <person name="Chiriac C."/>
            <person name="Salcher M."/>
            <person name="Ghai R."/>
            <person name="Kavagutti S V."/>
        </authorList>
    </citation>
    <scope>NUCLEOTIDE SEQUENCE</scope>
</reference>
<evidence type="ECO:0000256" key="2">
    <source>
        <dbReference type="ARBA" id="ARBA00009008"/>
    </source>
</evidence>
<comment type="similarity">
    <text evidence="2">Belongs to the DivIVA family.</text>
</comment>
<name>A0A6J6CUT4_9ZZZZ</name>
<evidence type="ECO:0000313" key="7">
    <source>
        <dbReference type="EMBL" id="CAB4554884.1"/>
    </source>
</evidence>
<dbReference type="PANTHER" id="PTHR35794:SF2">
    <property type="entry name" value="CELL DIVISION PROTEIN DIVIVA"/>
    <property type="match status" value="1"/>
</dbReference>
<protein>
    <submittedName>
        <fullName evidence="7">Unannotated protein</fullName>
    </submittedName>
</protein>
<dbReference type="InterPro" id="IPR019933">
    <property type="entry name" value="DivIVA_domain"/>
</dbReference>
<dbReference type="GO" id="GO:0005737">
    <property type="term" value="C:cytoplasm"/>
    <property type="evidence" value="ECO:0007669"/>
    <property type="project" value="UniProtKB-SubCell"/>
</dbReference>
<dbReference type="AlphaFoldDB" id="A0A6J6CUT4"/>
<keyword evidence="3" id="KW-0963">Cytoplasm</keyword>
<evidence type="ECO:0000256" key="3">
    <source>
        <dbReference type="ARBA" id="ARBA00022490"/>
    </source>
</evidence>
<keyword evidence="6" id="KW-0131">Cell cycle</keyword>
<comment type="subcellular location">
    <subcellularLocation>
        <location evidence="1">Cytoplasm</location>
    </subcellularLocation>
</comment>
<evidence type="ECO:0000256" key="1">
    <source>
        <dbReference type="ARBA" id="ARBA00004496"/>
    </source>
</evidence>
<dbReference type="EMBL" id="CAEZTD010000014">
    <property type="protein sequence ID" value="CAB4554884.1"/>
    <property type="molecule type" value="Genomic_DNA"/>
</dbReference>
<dbReference type="NCBIfam" id="TIGR03543">
    <property type="entry name" value="divI1A_rptt_fam"/>
    <property type="match status" value="1"/>
</dbReference>
<gene>
    <name evidence="7" type="ORF">UFOPK1591_00307</name>
</gene>
<dbReference type="Gene3D" id="6.10.250.660">
    <property type="match status" value="1"/>
</dbReference>
<dbReference type="InterPro" id="IPR007793">
    <property type="entry name" value="DivIVA_fam"/>
</dbReference>
<dbReference type="InterPro" id="IPR019932">
    <property type="entry name" value="CHP03543"/>
</dbReference>
<dbReference type="GO" id="GO:0051301">
    <property type="term" value="P:cell division"/>
    <property type="evidence" value="ECO:0007669"/>
    <property type="project" value="UniProtKB-KW"/>
</dbReference>
<proteinExistence type="inferred from homology"/>
<dbReference type="NCBIfam" id="TIGR03544">
    <property type="entry name" value="DivI1A_domain"/>
    <property type="match status" value="1"/>
</dbReference>
<evidence type="ECO:0000256" key="4">
    <source>
        <dbReference type="ARBA" id="ARBA00022618"/>
    </source>
</evidence>
<organism evidence="7">
    <name type="scientific">freshwater metagenome</name>
    <dbReference type="NCBI Taxonomy" id="449393"/>
    <lineage>
        <taxon>unclassified sequences</taxon>
        <taxon>metagenomes</taxon>
        <taxon>ecological metagenomes</taxon>
    </lineage>
</organism>